<feature type="transmembrane region" description="Helical" evidence="1">
    <location>
        <begin position="20"/>
        <end position="39"/>
    </location>
</feature>
<protein>
    <submittedName>
        <fullName evidence="3">Histidine kinase</fullName>
    </submittedName>
</protein>
<feature type="transmembrane region" description="Helical" evidence="1">
    <location>
        <begin position="45"/>
        <end position="64"/>
    </location>
</feature>
<keyword evidence="1" id="KW-0812">Transmembrane</keyword>
<feature type="domain" description="Signal transduction histidine kinase internal region" evidence="2">
    <location>
        <begin position="166"/>
        <end position="244"/>
    </location>
</feature>
<evidence type="ECO:0000256" key="1">
    <source>
        <dbReference type="SAM" id="Phobius"/>
    </source>
</evidence>
<dbReference type="PANTHER" id="PTHR34220:SF7">
    <property type="entry name" value="SENSOR HISTIDINE KINASE YPDA"/>
    <property type="match status" value="1"/>
</dbReference>
<comment type="caution">
    <text evidence="3">The sequence shown here is derived from an EMBL/GenBank/DDBJ whole genome shotgun (WGS) entry which is preliminary data.</text>
</comment>
<feature type="transmembrane region" description="Helical" evidence="1">
    <location>
        <begin position="123"/>
        <end position="146"/>
    </location>
</feature>
<dbReference type="Proteomes" id="UP001500469">
    <property type="component" value="Unassembled WGS sequence"/>
</dbReference>
<accession>A0ABP3YCS3</accession>
<name>A0ABP3YCS3_9BACT</name>
<evidence type="ECO:0000259" key="2">
    <source>
        <dbReference type="Pfam" id="PF06580"/>
    </source>
</evidence>
<dbReference type="InterPro" id="IPR036890">
    <property type="entry name" value="HATPase_C_sf"/>
</dbReference>
<keyword evidence="1" id="KW-1133">Transmembrane helix</keyword>
<keyword evidence="1" id="KW-0472">Membrane</keyword>
<gene>
    <name evidence="3" type="ORF">GCM10009119_22280</name>
</gene>
<evidence type="ECO:0000313" key="3">
    <source>
        <dbReference type="EMBL" id="GAA0879260.1"/>
    </source>
</evidence>
<keyword evidence="3" id="KW-0808">Transferase</keyword>
<sequence>MSERSSGTANFVPVMNRVGLYWLLQILGWGCFAFVNIFFASLSQGITPVQLWAFVVLAAFYLLSTHAFRHLVKRYGWFRFGIFRLLFQTILALQILAVVNVLAQILINLAFGTLKPEDDFRFLVISVNLFVSFLYYAFWFLLYFLFHFLDNYNSGLRYEAKINEIRLNHLKSQLNPHFIFNALNSVRALVDEDPEKAKSAITKISNMLRFSLMMDKKQVIDFADEMATVKDYLALESIRFEERLEVVYLIEEESYSYKIPPMMLQTIVENAIKHGISNLVKGGLIEIKCREGLENELYIQVKNSGFLNSNAKKSKREGGGHGLENTRQRLKLLYGEEASFRIFNSGSQFVITEIKIPKQRVTLEYQTQQL</sequence>
<dbReference type="Pfam" id="PF06580">
    <property type="entry name" value="His_kinase"/>
    <property type="match status" value="1"/>
</dbReference>
<dbReference type="Gene3D" id="3.30.565.10">
    <property type="entry name" value="Histidine kinase-like ATPase, C-terminal domain"/>
    <property type="match status" value="1"/>
</dbReference>
<reference evidence="4" key="1">
    <citation type="journal article" date="2019" name="Int. J. Syst. Evol. Microbiol.">
        <title>The Global Catalogue of Microorganisms (GCM) 10K type strain sequencing project: providing services to taxonomists for standard genome sequencing and annotation.</title>
        <authorList>
            <consortium name="The Broad Institute Genomics Platform"/>
            <consortium name="The Broad Institute Genome Sequencing Center for Infectious Disease"/>
            <person name="Wu L."/>
            <person name="Ma J."/>
        </authorList>
    </citation>
    <scope>NUCLEOTIDE SEQUENCE [LARGE SCALE GENOMIC DNA]</scope>
    <source>
        <strain evidence="4">JCM 16112</strain>
    </source>
</reference>
<feature type="transmembrane region" description="Helical" evidence="1">
    <location>
        <begin position="85"/>
        <end position="111"/>
    </location>
</feature>
<dbReference type="EMBL" id="BAAAFI010000010">
    <property type="protein sequence ID" value="GAA0879260.1"/>
    <property type="molecule type" value="Genomic_DNA"/>
</dbReference>
<keyword evidence="3" id="KW-0418">Kinase</keyword>
<proteinExistence type="predicted"/>
<organism evidence="3 4">
    <name type="scientific">Algoriphagus jejuensis</name>
    <dbReference type="NCBI Taxonomy" id="419934"/>
    <lineage>
        <taxon>Bacteria</taxon>
        <taxon>Pseudomonadati</taxon>
        <taxon>Bacteroidota</taxon>
        <taxon>Cytophagia</taxon>
        <taxon>Cytophagales</taxon>
        <taxon>Cyclobacteriaceae</taxon>
        <taxon>Algoriphagus</taxon>
    </lineage>
</organism>
<dbReference type="GO" id="GO:0016301">
    <property type="term" value="F:kinase activity"/>
    <property type="evidence" value="ECO:0007669"/>
    <property type="project" value="UniProtKB-KW"/>
</dbReference>
<dbReference type="InterPro" id="IPR050640">
    <property type="entry name" value="Bact_2-comp_sensor_kinase"/>
</dbReference>
<dbReference type="InterPro" id="IPR010559">
    <property type="entry name" value="Sig_transdc_His_kin_internal"/>
</dbReference>
<keyword evidence="4" id="KW-1185">Reference proteome</keyword>
<dbReference type="PANTHER" id="PTHR34220">
    <property type="entry name" value="SENSOR HISTIDINE KINASE YPDA"/>
    <property type="match status" value="1"/>
</dbReference>
<dbReference type="SUPFAM" id="SSF55874">
    <property type="entry name" value="ATPase domain of HSP90 chaperone/DNA topoisomerase II/histidine kinase"/>
    <property type="match status" value="1"/>
</dbReference>
<evidence type="ECO:0000313" key="4">
    <source>
        <dbReference type="Proteomes" id="UP001500469"/>
    </source>
</evidence>